<evidence type="ECO:0000256" key="13">
    <source>
        <dbReference type="SAM" id="Phobius"/>
    </source>
</evidence>
<evidence type="ECO:0000256" key="7">
    <source>
        <dbReference type="ARBA" id="ARBA00022723"/>
    </source>
</evidence>
<evidence type="ECO:0000256" key="4">
    <source>
        <dbReference type="ARBA" id="ARBA00022475"/>
    </source>
</evidence>
<keyword evidence="11 13" id="KW-0472">Membrane</keyword>
<evidence type="ECO:0000313" key="15">
    <source>
        <dbReference type="EMBL" id="GAJ30034.1"/>
    </source>
</evidence>
<evidence type="ECO:0000256" key="1">
    <source>
        <dbReference type="ARBA" id="ARBA00001970"/>
    </source>
</evidence>
<evidence type="ECO:0000256" key="5">
    <source>
        <dbReference type="ARBA" id="ARBA00022617"/>
    </source>
</evidence>
<dbReference type="GO" id="GO:0046872">
    <property type="term" value="F:metal ion binding"/>
    <property type="evidence" value="ECO:0007669"/>
    <property type="project" value="UniProtKB-KW"/>
</dbReference>
<keyword evidence="8" id="KW-0249">Electron transport</keyword>
<keyword evidence="4" id="KW-1003">Cell membrane</keyword>
<gene>
    <name evidence="15" type="ORF">Amme_099_019</name>
</gene>
<dbReference type="InterPro" id="IPR011577">
    <property type="entry name" value="Cyt_b561_bac/Ni-Hgenase"/>
</dbReference>
<evidence type="ECO:0000256" key="6">
    <source>
        <dbReference type="ARBA" id="ARBA00022692"/>
    </source>
</evidence>
<keyword evidence="9 13" id="KW-1133">Transmembrane helix</keyword>
<dbReference type="PANTHER" id="PTHR30529:SF1">
    <property type="entry name" value="CYTOCHROME B561 HOMOLOG 2"/>
    <property type="match status" value="1"/>
</dbReference>
<dbReference type="Proteomes" id="UP000019760">
    <property type="component" value="Unassembled WGS sequence"/>
</dbReference>
<keyword evidence="5" id="KW-0349">Heme</keyword>
<comment type="cofactor">
    <cofactor evidence="1">
        <name>heme b</name>
        <dbReference type="ChEBI" id="CHEBI:60344"/>
    </cofactor>
</comment>
<dbReference type="GO" id="GO:0022904">
    <property type="term" value="P:respiratory electron transport chain"/>
    <property type="evidence" value="ECO:0007669"/>
    <property type="project" value="InterPro"/>
</dbReference>
<feature type="transmembrane region" description="Helical" evidence="13">
    <location>
        <begin position="12"/>
        <end position="35"/>
    </location>
</feature>
<keyword evidence="6 13" id="KW-0812">Transmembrane</keyword>
<dbReference type="Gene3D" id="1.20.950.20">
    <property type="entry name" value="Transmembrane di-heme cytochromes, Chain C"/>
    <property type="match status" value="1"/>
</dbReference>
<keyword evidence="3" id="KW-0813">Transport</keyword>
<dbReference type="Pfam" id="PF01292">
    <property type="entry name" value="Ni_hydr_CYTB"/>
    <property type="match status" value="1"/>
</dbReference>
<evidence type="ECO:0000256" key="11">
    <source>
        <dbReference type="ARBA" id="ARBA00023136"/>
    </source>
</evidence>
<keyword evidence="10" id="KW-0408">Iron</keyword>
<evidence type="ECO:0000256" key="3">
    <source>
        <dbReference type="ARBA" id="ARBA00022448"/>
    </source>
</evidence>
<keyword evidence="16" id="KW-1185">Reference proteome</keyword>
<evidence type="ECO:0000256" key="8">
    <source>
        <dbReference type="ARBA" id="ARBA00022982"/>
    </source>
</evidence>
<evidence type="ECO:0000256" key="9">
    <source>
        <dbReference type="ARBA" id="ARBA00022989"/>
    </source>
</evidence>
<dbReference type="RefSeq" id="WP_042060574.1">
    <property type="nucleotide sequence ID" value="NZ_BAND01000098.1"/>
</dbReference>
<dbReference type="OrthoDB" id="1247465at2"/>
<organism evidence="15 16">
    <name type="scientific">Acidomonas methanolica NBRC 104435</name>
    <dbReference type="NCBI Taxonomy" id="1231351"/>
    <lineage>
        <taxon>Bacteria</taxon>
        <taxon>Pseudomonadati</taxon>
        <taxon>Pseudomonadota</taxon>
        <taxon>Alphaproteobacteria</taxon>
        <taxon>Acetobacterales</taxon>
        <taxon>Acetobacteraceae</taxon>
        <taxon>Acidomonas</taxon>
    </lineage>
</organism>
<feature type="transmembrane region" description="Helical" evidence="13">
    <location>
        <begin position="47"/>
        <end position="67"/>
    </location>
</feature>
<keyword evidence="7" id="KW-0479">Metal-binding</keyword>
<dbReference type="AlphaFoldDB" id="A0A023D7F6"/>
<proteinExistence type="inferred from homology"/>
<evidence type="ECO:0000313" key="16">
    <source>
        <dbReference type="Proteomes" id="UP000019760"/>
    </source>
</evidence>
<comment type="similarity">
    <text evidence="12">Belongs to the cytochrome b561 family.</text>
</comment>
<dbReference type="GO" id="GO:0005886">
    <property type="term" value="C:plasma membrane"/>
    <property type="evidence" value="ECO:0007669"/>
    <property type="project" value="UniProtKB-SubCell"/>
</dbReference>
<feature type="transmembrane region" description="Helical" evidence="13">
    <location>
        <begin position="93"/>
        <end position="113"/>
    </location>
</feature>
<feature type="domain" description="Cytochrome b561 bacterial/Ni-hydrogenase" evidence="14">
    <location>
        <begin position="5"/>
        <end position="175"/>
    </location>
</feature>
<reference evidence="16" key="1">
    <citation type="journal article" date="2014" name="FEMS Microbiol. Lett.">
        <title>Draft Genomic DNA Sequence of the Facultatively Methylotrophic Bacterium Acidomonas methanolica type strain MB58.</title>
        <authorList>
            <person name="Higashiura N."/>
            <person name="Hadano H."/>
            <person name="Hirakawa H."/>
            <person name="Matsutani M."/>
            <person name="Takabe S."/>
            <person name="Matsushita K."/>
            <person name="Azuma Y."/>
        </authorList>
    </citation>
    <scope>NUCLEOTIDE SEQUENCE [LARGE SCALE GENOMIC DNA]</scope>
    <source>
        <strain evidence="16">MB58</strain>
    </source>
</reference>
<dbReference type="GO" id="GO:0020037">
    <property type="term" value="F:heme binding"/>
    <property type="evidence" value="ECO:0007669"/>
    <property type="project" value="TreeGrafter"/>
</dbReference>
<dbReference type="GO" id="GO:0009055">
    <property type="term" value="F:electron transfer activity"/>
    <property type="evidence" value="ECO:0007669"/>
    <property type="project" value="InterPro"/>
</dbReference>
<evidence type="ECO:0000256" key="12">
    <source>
        <dbReference type="ARBA" id="ARBA00037975"/>
    </source>
</evidence>
<evidence type="ECO:0000256" key="10">
    <source>
        <dbReference type="ARBA" id="ARBA00023004"/>
    </source>
</evidence>
<name>A0A023D7F6_ACIMT</name>
<dbReference type="EMBL" id="BAND01000098">
    <property type="protein sequence ID" value="GAJ30034.1"/>
    <property type="molecule type" value="Genomic_DNA"/>
</dbReference>
<dbReference type="SUPFAM" id="SSF81342">
    <property type="entry name" value="Transmembrane di-heme cytochromes"/>
    <property type="match status" value="1"/>
</dbReference>
<protein>
    <submittedName>
        <fullName evidence="15">Cytochrome b561</fullName>
    </submittedName>
</protein>
<dbReference type="InterPro" id="IPR052168">
    <property type="entry name" value="Cytochrome_b561_oxidase"/>
</dbReference>
<sequence length="176" mass="19524">MTVARYSSVARWLHWLMAAIIIPVWCIGFTGGELIPDTERDVRKWVIGLHKELATTIIILVVLRLAWRAGHVPPQLPGFIPAFQRKAARVTQAVMYLLLLVTPVSGWAMSNAYDSSAPMLWLVTLPRLVAANRALGGTLMTVHQICAWTLGLLLAGHIAIGLHHALRRDAVWRSIV</sequence>
<dbReference type="InterPro" id="IPR016174">
    <property type="entry name" value="Di-haem_cyt_TM"/>
</dbReference>
<comment type="subcellular location">
    <subcellularLocation>
        <location evidence="2">Cell membrane</location>
        <topology evidence="2">Multi-pass membrane protein</topology>
    </subcellularLocation>
</comment>
<evidence type="ECO:0000259" key="14">
    <source>
        <dbReference type="Pfam" id="PF01292"/>
    </source>
</evidence>
<accession>A0A023D7F6</accession>
<comment type="caution">
    <text evidence="15">The sequence shown here is derived from an EMBL/GenBank/DDBJ whole genome shotgun (WGS) entry which is preliminary data.</text>
</comment>
<dbReference type="PANTHER" id="PTHR30529">
    <property type="entry name" value="CYTOCHROME B561"/>
    <property type="match status" value="1"/>
</dbReference>
<evidence type="ECO:0000256" key="2">
    <source>
        <dbReference type="ARBA" id="ARBA00004651"/>
    </source>
</evidence>
<feature type="transmembrane region" description="Helical" evidence="13">
    <location>
        <begin position="142"/>
        <end position="166"/>
    </location>
</feature>
<reference evidence="15 16" key="2">
    <citation type="journal article" date="2014" name="FEMS Microbiol. Lett.">
        <title>Draft genomic DNA sequence of the facultatively methylotrophic bacterium Acidomonas methanolica type strain MB58.</title>
        <authorList>
            <person name="Higashiura N."/>
            <person name="Hadano H."/>
            <person name="Hirakawa H."/>
            <person name="Matsutani M."/>
            <person name="Takabe S."/>
            <person name="Matsushita K."/>
            <person name="Azuma Y."/>
        </authorList>
    </citation>
    <scope>NUCLEOTIDE SEQUENCE [LARGE SCALE GENOMIC DNA]</scope>
    <source>
        <strain evidence="15 16">MB58</strain>
    </source>
</reference>